<dbReference type="InterPro" id="IPR007110">
    <property type="entry name" value="Ig-like_dom"/>
</dbReference>
<accession>A0ABP8N9I2</accession>
<dbReference type="Pfam" id="PF18962">
    <property type="entry name" value="Por_Secre_tail"/>
    <property type="match status" value="1"/>
</dbReference>
<evidence type="ECO:0000259" key="1">
    <source>
        <dbReference type="PROSITE" id="PS50835"/>
    </source>
</evidence>
<protein>
    <recommendedName>
        <fullName evidence="1">Ig-like domain-containing protein</fullName>
    </recommendedName>
</protein>
<reference evidence="3" key="1">
    <citation type="journal article" date="2019" name="Int. J. Syst. Evol. Microbiol.">
        <title>The Global Catalogue of Microorganisms (GCM) 10K type strain sequencing project: providing services to taxonomists for standard genome sequencing and annotation.</title>
        <authorList>
            <consortium name="The Broad Institute Genomics Platform"/>
            <consortium name="The Broad Institute Genome Sequencing Center for Infectious Disease"/>
            <person name="Wu L."/>
            <person name="Ma J."/>
        </authorList>
    </citation>
    <scope>NUCLEOTIDE SEQUENCE [LARGE SCALE GENOMIC DNA]</scope>
    <source>
        <strain evidence="3">JCM 32105</strain>
    </source>
</reference>
<evidence type="ECO:0000313" key="3">
    <source>
        <dbReference type="Proteomes" id="UP001500067"/>
    </source>
</evidence>
<organism evidence="2 3">
    <name type="scientific">Nemorincola caseinilytica</name>
    <dbReference type="NCBI Taxonomy" id="2054315"/>
    <lineage>
        <taxon>Bacteria</taxon>
        <taxon>Pseudomonadati</taxon>
        <taxon>Bacteroidota</taxon>
        <taxon>Chitinophagia</taxon>
        <taxon>Chitinophagales</taxon>
        <taxon>Chitinophagaceae</taxon>
        <taxon>Nemorincola</taxon>
    </lineage>
</organism>
<feature type="domain" description="Ig-like" evidence="1">
    <location>
        <begin position="1"/>
        <end position="92"/>
    </location>
</feature>
<keyword evidence="3" id="KW-1185">Reference proteome</keyword>
<evidence type="ECO:0000313" key="2">
    <source>
        <dbReference type="EMBL" id="GAA4463564.1"/>
    </source>
</evidence>
<dbReference type="EMBL" id="BAABFA010000008">
    <property type="protein sequence ID" value="GAA4463564.1"/>
    <property type="molecule type" value="Genomic_DNA"/>
</dbReference>
<dbReference type="NCBIfam" id="TIGR04183">
    <property type="entry name" value="Por_Secre_tail"/>
    <property type="match status" value="1"/>
</dbReference>
<sequence length="646" mass="65533">MVTTDPVADTACSADHAWFHVAATGTAPLTFMWEYSNDGGTSWDTTADGSVYLGTYNDTLRVTADMSLNGYRYRCVVINTSGMDTSAAAILTVDTTAAFITGAMPVCEGGTIALANAVAGGTWSTLHPTISTIDAAGVVTGVDFGIDTAVYTVTNTCGISSESARIRVDSAMVPYPIMGPDQVCIGNSITLTNANVIGTHTWSTDVVPHSTISAAGVLTGGSAGIDTITYSMTNACNTVTVQAVVEVESLLAAGTISGASAVCAGSWTTLTATATGGMWISGNTSVAVVSTSGNVTGIGIGTSVISYYQSNSCGASVATHTITVDIPAAPIGGNDSVGIDSNLLLTNIVPGGVWTSTNFVVATIGSSSGMVHGEATGSAFIRYTVTNTCGTTVSSIVLHVGPLPSPGTLSGPDTVCTGGMITLTPSVAGGTWVSRHDTLATVTSGGVVTGVEAGKDTIDYYVTTAFGRSRVFKAVYVNEAPVITLTGPGSIALGGYYTLGATPTGGTFTSSNPGMAPLIGYGFFVVLDTGTSVFTYTKTNGCGTRSKTFTVHLPGTSDVRSVGAGTASLSIFPNPTQGALTVNLTSGVREDVVMILTNVTGQKVQEFIVPSNTATNVVIDQPAGIYMLTAVTKDGNRHSARITVAK</sequence>
<dbReference type="InterPro" id="IPR026444">
    <property type="entry name" value="Secre_tail"/>
</dbReference>
<proteinExistence type="predicted"/>
<comment type="caution">
    <text evidence="2">The sequence shown here is derived from an EMBL/GenBank/DDBJ whole genome shotgun (WGS) entry which is preliminary data.</text>
</comment>
<name>A0ABP8N9I2_9BACT</name>
<dbReference type="Proteomes" id="UP001500067">
    <property type="component" value="Unassembled WGS sequence"/>
</dbReference>
<dbReference type="PROSITE" id="PS50835">
    <property type="entry name" value="IG_LIKE"/>
    <property type="match status" value="1"/>
</dbReference>
<gene>
    <name evidence="2" type="ORF">GCM10023093_12320</name>
</gene>